<reference evidence="10 12" key="2">
    <citation type="submission" date="2023-03" db="EMBL/GenBank/DDBJ databases">
        <title>Bacillus Genome Sequencing.</title>
        <authorList>
            <person name="Dunlap C."/>
        </authorList>
    </citation>
    <scope>NUCLEOTIDE SEQUENCE [LARGE SCALE GENOMIC DNA]</scope>
    <source>
        <strain evidence="10 12">NRS-38</strain>
    </source>
</reference>
<reference evidence="9 11" key="1">
    <citation type="submission" date="2023-01" db="EMBL/GenBank/DDBJ databases">
        <title>Genome-based reclassification of Anoxybacillus geothermalis as a later heterotypic synonym of Anoxybacillus rupiensis.</title>
        <authorList>
            <person name="Inan Bektas K."/>
            <person name="Canakci S."/>
            <person name="Belduz A.A."/>
            <person name="Guler H.H."/>
        </authorList>
    </citation>
    <scope>NUCLEOTIDE SEQUENCE [LARGE SCALE GENOMIC DNA]</scope>
    <source>
        <strain evidence="9 11">DSM 17127</strain>
    </source>
</reference>
<evidence type="ECO:0000256" key="6">
    <source>
        <dbReference type="ARBA" id="ARBA00023136"/>
    </source>
</evidence>
<proteinExistence type="inferred from homology"/>
<evidence type="ECO:0000256" key="4">
    <source>
        <dbReference type="ARBA" id="ARBA00022801"/>
    </source>
</evidence>
<dbReference type="PANTHER" id="PTHR43731:SF14">
    <property type="entry name" value="PRESENILIN-ASSOCIATED RHOMBOID-LIKE PROTEIN, MITOCHONDRIAL"/>
    <property type="match status" value="1"/>
</dbReference>
<gene>
    <name evidence="10" type="ORF">P9850_11805</name>
    <name evidence="9" type="ORF">PNH38_16840</name>
</gene>
<dbReference type="RefSeq" id="WP_066148998.1">
    <property type="nucleotide sequence ID" value="NZ_JACIDF010000011.1"/>
</dbReference>
<comment type="subcellular location">
    <subcellularLocation>
        <location evidence="1">Membrane</location>
        <topology evidence="1">Multi-pass membrane protein</topology>
    </subcellularLocation>
</comment>
<accession>A0ABD5IYT4</accession>
<protein>
    <submittedName>
        <fullName evidence="10">Rhomboid family intramembrane serine protease</fullName>
        <ecNumber evidence="10">3.4.21.-</ecNumber>
    </submittedName>
</protein>
<keyword evidence="3 7" id="KW-0812">Transmembrane</keyword>
<comment type="caution">
    <text evidence="10">The sequence shown here is derived from an EMBL/GenBank/DDBJ whole genome shotgun (WGS) entry which is preliminary data.</text>
</comment>
<dbReference type="InterPro" id="IPR035952">
    <property type="entry name" value="Rhomboid-like_sf"/>
</dbReference>
<dbReference type="InterPro" id="IPR050925">
    <property type="entry name" value="Rhomboid_protease_S54"/>
</dbReference>
<evidence type="ECO:0000256" key="5">
    <source>
        <dbReference type="ARBA" id="ARBA00022989"/>
    </source>
</evidence>
<feature type="transmembrane region" description="Helical" evidence="7">
    <location>
        <begin position="65"/>
        <end position="85"/>
    </location>
</feature>
<keyword evidence="10" id="KW-0645">Protease</keyword>
<dbReference type="InterPro" id="IPR022764">
    <property type="entry name" value="Peptidase_S54_rhomboid_dom"/>
</dbReference>
<dbReference type="Proteomes" id="UP001213979">
    <property type="component" value="Unassembled WGS sequence"/>
</dbReference>
<dbReference type="Proteomes" id="UP001339962">
    <property type="component" value="Unassembled WGS sequence"/>
</dbReference>
<evidence type="ECO:0000313" key="12">
    <source>
        <dbReference type="Proteomes" id="UP001339962"/>
    </source>
</evidence>
<dbReference type="Gene3D" id="1.20.1540.10">
    <property type="entry name" value="Rhomboid-like"/>
    <property type="match status" value="1"/>
</dbReference>
<dbReference type="PANTHER" id="PTHR43731">
    <property type="entry name" value="RHOMBOID PROTEASE"/>
    <property type="match status" value="1"/>
</dbReference>
<evidence type="ECO:0000256" key="7">
    <source>
        <dbReference type="SAM" id="Phobius"/>
    </source>
</evidence>
<dbReference type="Pfam" id="PF01694">
    <property type="entry name" value="Rhomboid"/>
    <property type="match status" value="1"/>
</dbReference>
<keyword evidence="6 7" id="KW-0472">Membrane</keyword>
<dbReference type="EC" id="3.4.21.-" evidence="10"/>
<keyword evidence="5 7" id="KW-1133">Transmembrane helix</keyword>
<sequence>MFVRTENPSTFFRLYPIVSFLVLIHIVFFLIFLIPGSFSNNLLKALIGFNLVIFKGEYWRLITPLFLHVHLVHMLVNSVSLILFGPALEKILGKWRFFLAYIGGGILANIATLFLAPPMYTHLGASGAVFSLFGIYSYLAFFHQHIIQRPHAHIIFAILLIGFVVTLTGANLNIIAHFFGFLSGAIIAPFIASHPNPYHP</sequence>
<dbReference type="SUPFAM" id="SSF144091">
    <property type="entry name" value="Rhomboid-like"/>
    <property type="match status" value="1"/>
</dbReference>
<feature type="transmembrane region" description="Helical" evidence="7">
    <location>
        <begin position="97"/>
        <end position="116"/>
    </location>
</feature>
<evidence type="ECO:0000256" key="2">
    <source>
        <dbReference type="ARBA" id="ARBA00009045"/>
    </source>
</evidence>
<keyword evidence="11" id="KW-1185">Reference proteome</keyword>
<evidence type="ECO:0000313" key="9">
    <source>
        <dbReference type="EMBL" id="MDE8565513.1"/>
    </source>
</evidence>
<feature type="domain" description="Peptidase S54 rhomboid" evidence="8">
    <location>
        <begin position="56"/>
        <end position="191"/>
    </location>
</feature>
<dbReference type="AlphaFoldDB" id="A0ABD5IYT4"/>
<dbReference type="GO" id="GO:0006508">
    <property type="term" value="P:proteolysis"/>
    <property type="evidence" value="ECO:0007669"/>
    <property type="project" value="UniProtKB-KW"/>
</dbReference>
<dbReference type="EMBL" id="JAQOTG010000025">
    <property type="protein sequence ID" value="MDE8565513.1"/>
    <property type="molecule type" value="Genomic_DNA"/>
</dbReference>
<evidence type="ECO:0000313" key="10">
    <source>
        <dbReference type="EMBL" id="MED5052521.1"/>
    </source>
</evidence>
<feature type="transmembrane region" description="Helical" evidence="7">
    <location>
        <begin position="12"/>
        <end position="34"/>
    </location>
</feature>
<comment type="similarity">
    <text evidence="2">Belongs to the peptidase S54 family.</text>
</comment>
<evidence type="ECO:0000256" key="3">
    <source>
        <dbReference type="ARBA" id="ARBA00022692"/>
    </source>
</evidence>
<dbReference type="GO" id="GO:0008233">
    <property type="term" value="F:peptidase activity"/>
    <property type="evidence" value="ECO:0007669"/>
    <property type="project" value="UniProtKB-KW"/>
</dbReference>
<feature type="transmembrane region" description="Helical" evidence="7">
    <location>
        <begin position="151"/>
        <end position="168"/>
    </location>
</feature>
<feature type="transmembrane region" description="Helical" evidence="7">
    <location>
        <begin position="122"/>
        <end position="139"/>
    </location>
</feature>
<organism evidence="10 12">
    <name type="scientific">Anoxybacteroides rupiense</name>
    <dbReference type="NCBI Taxonomy" id="311460"/>
    <lineage>
        <taxon>Bacteria</taxon>
        <taxon>Bacillati</taxon>
        <taxon>Bacillota</taxon>
        <taxon>Bacilli</taxon>
        <taxon>Bacillales</taxon>
        <taxon>Anoxybacillaceae</taxon>
        <taxon>Anoxybacteroides</taxon>
    </lineage>
</organism>
<evidence type="ECO:0000256" key="1">
    <source>
        <dbReference type="ARBA" id="ARBA00004141"/>
    </source>
</evidence>
<keyword evidence="4 10" id="KW-0378">Hydrolase</keyword>
<name>A0ABD5IYT4_9BACL</name>
<dbReference type="GO" id="GO:0016020">
    <property type="term" value="C:membrane"/>
    <property type="evidence" value="ECO:0007669"/>
    <property type="project" value="UniProtKB-SubCell"/>
</dbReference>
<evidence type="ECO:0000313" key="11">
    <source>
        <dbReference type="Proteomes" id="UP001213979"/>
    </source>
</evidence>
<dbReference type="EMBL" id="JARTLI010000024">
    <property type="protein sequence ID" value="MED5052521.1"/>
    <property type="molecule type" value="Genomic_DNA"/>
</dbReference>
<evidence type="ECO:0000259" key="8">
    <source>
        <dbReference type="Pfam" id="PF01694"/>
    </source>
</evidence>